<evidence type="ECO:0000256" key="7">
    <source>
        <dbReference type="PROSITE-ProRule" id="PRU01091"/>
    </source>
</evidence>
<feature type="modified residue" description="4-aspartylphosphate" evidence="6">
    <location>
        <position position="52"/>
    </location>
</feature>
<dbReference type="SUPFAM" id="SSF46894">
    <property type="entry name" value="C-terminal effector domain of the bipartite response regulators"/>
    <property type="match status" value="1"/>
</dbReference>
<dbReference type="CDD" id="cd00383">
    <property type="entry name" value="trans_reg_C"/>
    <property type="match status" value="1"/>
</dbReference>
<dbReference type="SUPFAM" id="SSF52172">
    <property type="entry name" value="CheY-like"/>
    <property type="match status" value="1"/>
</dbReference>
<dbReference type="InterPro" id="IPR001789">
    <property type="entry name" value="Sig_transdc_resp-reg_receiver"/>
</dbReference>
<evidence type="ECO:0000256" key="4">
    <source>
        <dbReference type="ARBA" id="ARBA00023125"/>
    </source>
</evidence>
<keyword evidence="1 6" id="KW-0597">Phosphoprotein</keyword>
<dbReference type="Gene3D" id="6.10.250.690">
    <property type="match status" value="1"/>
</dbReference>
<dbReference type="EMBL" id="FWDO01000007">
    <property type="protein sequence ID" value="SLM19858.1"/>
    <property type="molecule type" value="Genomic_DNA"/>
</dbReference>
<dbReference type="PROSITE" id="PS51755">
    <property type="entry name" value="OMPR_PHOB"/>
    <property type="match status" value="1"/>
</dbReference>
<dbReference type="GO" id="GO:0032993">
    <property type="term" value="C:protein-DNA complex"/>
    <property type="evidence" value="ECO:0007669"/>
    <property type="project" value="TreeGrafter"/>
</dbReference>
<sequence length="229" mass="25394">METILVVEDDRDIAQMIATSLGKVGYHVVIQQDAEHAHAFLRDGVVSAILLDLMLPGMDGFAFIRKLKKDPALSAVPIIIASAKDDDADVVAGLELGAEDYIVKPFSLKVLEARLRAVIRRHDSSVQSEESGARLQKMGILLDSSRHEVRNENDIVDLSATEFAILELLMKNPGRVFSRERLITEIRGGDVAVTERSIDVHILAIRRKLNEKGALVETVRGVGYRFRDE</sequence>
<keyword evidence="2" id="KW-0902">Two-component regulatory system</keyword>
<feature type="domain" description="OmpR/PhoB-type" evidence="9">
    <location>
        <begin position="130"/>
        <end position="228"/>
    </location>
</feature>
<keyword evidence="5" id="KW-0804">Transcription</keyword>
<dbReference type="Pfam" id="PF00486">
    <property type="entry name" value="Trans_reg_C"/>
    <property type="match status" value="1"/>
</dbReference>
<evidence type="ECO:0000256" key="6">
    <source>
        <dbReference type="PROSITE-ProRule" id="PRU00169"/>
    </source>
</evidence>
<evidence type="ECO:0000256" key="5">
    <source>
        <dbReference type="ARBA" id="ARBA00023163"/>
    </source>
</evidence>
<feature type="domain" description="Response regulatory" evidence="8">
    <location>
        <begin position="3"/>
        <end position="119"/>
    </location>
</feature>
<dbReference type="GO" id="GO:0000976">
    <property type="term" value="F:transcription cis-regulatory region binding"/>
    <property type="evidence" value="ECO:0007669"/>
    <property type="project" value="TreeGrafter"/>
</dbReference>
<evidence type="ECO:0000259" key="8">
    <source>
        <dbReference type="PROSITE" id="PS50110"/>
    </source>
</evidence>
<dbReference type="GO" id="GO:0000156">
    <property type="term" value="F:phosphorelay response regulator activity"/>
    <property type="evidence" value="ECO:0007669"/>
    <property type="project" value="TreeGrafter"/>
</dbReference>
<dbReference type="InterPro" id="IPR036388">
    <property type="entry name" value="WH-like_DNA-bd_sf"/>
</dbReference>
<name>A0A3P3XUA5_9SPIR</name>
<gene>
    <name evidence="10" type="primary">phoB</name>
    <name evidence="10" type="ORF">SPIRO4BDMA_70282</name>
</gene>
<dbReference type="GO" id="GO:0005829">
    <property type="term" value="C:cytosol"/>
    <property type="evidence" value="ECO:0007669"/>
    <property type="project" value="TreeGrafter"/>
</dbReference>
<reference evidence="10" key="1">
    <citation type="submission" date="2017-02" db="EMBL/GenBank/DDBJ databases">
        <authorList>
            <person name="Regsiter A."/>
            <person name="William W."/>
        </authorList>
    </citation>
    <scope>NUCLEOTIDE SEQUENCE</scope>
    <source>
        <strain evidence="10">BdmA 4</strain>
    </source>
</reference>
<evidence type="ECO:0000256" key="2">
    <source>
        <dbReference type="ARBA" id="ARBA00023012"/>
    </source>
</evidence>
<proteinExistence type="predicted"/>
<accession>A0A3P3XUA5</accession>
<keyword evidence="3" id="KW-0805">Transcription regulation</keyword>
<feature type="DNA-binding region" description="OmpR/PhoB-type" evidence="7">
    <location>
        <begin position="130"/>
        <end position="228"/>
    </location>
</feature>
<dbReference type="PANTHER" id="PTHR48111">
    <property type="entry name" value="REGULATOR OF RPOS"/>
    <property type="match status" value="1"/>
</dbReference>
<dbReference type="PROSITE" id="PS50110">
    <property type="entry name" value="RESPONSE_REGULATORY"/>
    <property type="match status" value="1"/>
</dbReference>
<dbReference type="InterPro" id="IPR039420">
    <property type="entry name" value="WalR-like"/>
</dbReference>
<dbReference type="SMART" id="SM00448">
    <property type="entry name" value="REC"/>
    <property type="match status" value="1"/>
</dbReference>
<dbReference type="InterPro" id="IPR016032">
    <property type="entry name" value="Sig_transdc_resp-reg_C-effctor"/>
</dbReference>
<evidence type="ECO:0000313" key="10">
    <source>
        <dbReference type="EMBL" id="SLM19858.1"/>
    </source>
</evidence>
<dbReference type="Gene3D" id="3.40.50.2300">
    <property type="match status" value="1"/>
</dbReference>
<dbReference type="GO" id="GO:0006355">
    <property type="term" value="P:regulation of DNA-templated transcription"/>
    <property type="evidence" value="ECO:0007669"/>
    <property type="project" value="InterPro"/>
</dbReference>
<dbReference type="InterPro" id="IPR001867">
    <property type="entry name" value="OmpR/PhoB-type_DNA-bd"/>
</dbReference>
<evidence type="ECO:0000256" key="1">
    <source>
        <dbReference type="ARBA" id="ARBA00022553"/>
    </source>
</evidence>
<dbReference type="Gene3D" id="1.10.10.10">
    <property type="entry name" value="Winged helix-like DNA-binding domain superfamily/Winged helix DNA-binding domain"/>
    <property type="match status" value="1"/>
</dbReference>
<keyword evidence="4 7" id="KW-0238">DNA-binding</keyword>
<dbReference type="PANTHER" id="PTHR48111:SF1">
    <property type="entry name" value="TWO-COMPONENT RESPONSE REGULATOR ORR33"/>
    <property type="match status" value="1"/>
</dbReference>
<dbReference type="Pfam" id="PF00072">
    <property type="entry name" value="Response_reg"/>
    <property type="match status" value="1"/>
</dbReference>
<protein>
    <submittedName>
        <fullName evidence="10">Phosphate regulon transcriptional regulatory protein PhoB</fullName>
    </submittedName>
</protein>
<dbReference type="AlphaFoldDB" id="A0A3P3XUA5"/>
<evidence type="ECO:0000259" key="9">
    <source>
        <dbReference type="PROSITE" id="PS51755"/>
    </source>
</evidence>
<dbReference type="SMART" id="SM00862">
    <property type="entry name" value="Trans_reg_C"/>
    <property type="match status" value="1"/>
</dbReference>
<evidence type="ECO:0000256" key="3">
    <source>
        <dbReference type="ARBA" id="ARBA00023015"/>
    </source>
</evidence>
<dbReference type="InterPro" id="IPR011006">
    <property type="entry name" value="CheY-like_superfamily"/>
</dbReference>
<organism evidence="10">
    <name type="scientific">uncultured spirochete</name>
    <dbReference type="NCBI Taxonomy" id="156406"/>
    <lineage>
        <taxon>Bacteria</taxon>
        <taxon>Pseudomonadati</taxon>
        <taxon>Spirochaetota</taxon>
        <taxon>Spirochaetia</taxon>
        <taxon>Spirochaetales</taxon>
        <taxon>environmental samples</taxon>
    </lineage>
</organism>